<dbReference type="InterPro" id="IPR005586">
    <property type="entry name" value="ABC_trans_aux"/>
</dbReference>
<name>A0ABR6GWI3_9BURK</name>
<keyword evidence="2" id="KW-0449">Lipoprotein</keyword>
<evidence type="ECO:0000259" key="1">
    <source>
        <dbReference type="Pfam" id="PF03886"/>
    </source>
</evidence>
<dbReference type="PROSITE" id="PS51318">
    <property type="entry name" value="TAT"/>
    <property type="match status" value="1"/>
</dbReference>
<dbReference type="Gene3D" id="3.40.50.10610">
    <property type="entry name" value="ABC-type transport auxiliary lipoprotein component"/>
    <property type="match status" value="1"/>
</dbReference>
<dbReference type="EMBL" id="JACHXO010000007">
    <property type="protein sequence ID" value="MBB3196434.1"/>
    <property type="molecule type" value="Genomic_DNA"/>
</dbReference>
<keyword evidence="3" id="KW-1185">Reference proteome</keyword>
<dbReference type="SUPFAM" id="SSF159594">
    <property type="entry name" value="XCC0632-like"/>
    <property type="match status" value="1"/>
</dbReference>
<dbReference type="Pfam" id="PF03886">
    <property type="entry name" value="ABC_trans_aux"/>
    <property type="match status" value="1"/>
</dbReference>
<dbReference type="RefSeq" id="WP_184295213.1">
    <property type="nucleotide sequence ID" value="NZ_JACHXO010000007.1"/>
</dbReference>
<accession>A0ABR6GWI3</accession>
<sequence>MAQPAERAVTARVAAMVAVAPAAAPGVPGRRRLLMTGLALGAAAPLLAACGSKPAPARALDLGPAPVWPAGASLPRRVDIQVVSTSELTQGRDVAYRLDDTDPFTRRVYRDSRWAAPLSTLMSDRLKQLNARAVLAPGADPAAPVVVRLDLEDCVQRFSSPTQSEVSMRLGVTTGAQRRVFEASAPAGGNAEGGARAIAQVLDRLGVEMLVWAAGNGVPAQKR</sequence>
<evidence type="ECO:0000313" key="2">
    <source>
        <dbReference type="EMBL" id="MBB3196434.1"/>
    </source>
</evidence>
<comment type="caution">
    <text evidence="2">The sequence shown here is derived from an EMBL/GenBank/DDBJ whole genome shotgun (WGS) entry which is preliminary data.</text>
</comment>
<organism evidence="2 3">
    <name type="scientific">Roseateles terrae</name>
    <dbReference type="NCBI Taxonomy" id="431060"/>
    <lineage>
        <taxon>Bacteria</taxon>
        <taxon>Pseudomonadati</taxon>
        <taxon>Pseudomonadota</taxon>
        <taxon>Betaproteobacteria</taxon>
        <taxon>Burkholderiales</taxon>
        <taxon>Sphaerotilaceae</taxon>
        <taxon>Roseateles</taxon>
    </lineage>
</organism>
<gene>
    <name evidence="2" type="ORF">FHS28_003846</name>
</gene>
<dbReference type="Proteomes" id="UP000574369">
    <property type="component" value="Unassembled WGS sequence"/>
</dbReference>
<feature type="domain" description="ABC-type transport auxiliary lipoprotein component" evidence="1">
    <location>
        <begin position="69"/>
        <end position="209"/>
    </location>
</feature>
<reference evidence="2 3" key="1">
    <citation type="submission" date="2020-08" db="EMBL/GenBank/DDBJ databases">
        <title>Genomic Encyclopedia of Type Strains, Phase III (KMG-III): the genomes of soil and plant-associated and newly described type strains.</title>
        <authorList>
            <person name="Whitman W."/>
        </authorList>
    </citation>
    <scope>NUCLEOTIDE SEQUENCE [LARGE SCALE GENOMIC DNA]</scope>
    <source>
        <strain evidence="2 3">CECT 7247</strain>
    </source>
</reference>
<dbReference type="InterPro" id="IPR006311">
    <property type="entry name" value="TAT_signal"/>
</dbReference>
<proteinExistence type="predicted"/>
<evidence type="ECO:0000313" key="3">
    <source>
        <dbReference type="Proteomes" id="UP000574369"/>
    </source>
</evidence>
<protein>
    <submittedName>
        <fullName evidence="2">Lipoprotein YmbA</fullName>
    </submittedName>
</protein>